<feature type="domain" description="RNase H type-1" evidence="1">
    <location>
        <begin position="18"/>
        <end position="134"/>
    </location>
</feature>
<dbReference type="PANTHER" id="PTHR48475">
    <property type="entry name" value="RIBONUCLEASE H"/>
    <property type="match status" value="1"/>
</dbReference>
<proteinExistence type="predicted"/>
<dbReference type="CDD" id="cd09279">
    <property type="entry name" value="RNase_HI_like"/>
    <property type="match status" value="1"/>
</dbReference>
<gene>
    <name evidence="2" type="ORF">EYB53_022310</name>
</gene>
<accession>A0ABS4DGA0</accession>
<comment type="caution">
    <text evidence="2">The sequence shown here is derived from an EMBL/GenBank/DDBJ whole genome shotgun (WGS) entry which is preliminary data.</text>
</comment>
<dbReference type="PANTHER" id="PTHR48475:SF1">
    <property type="entry name" value="RNASE H TYPE-1 DOMAIN-CONTAINING PROTEIN"/>
    <property type="match status" value="1"/>
</dbReference>
<dbReference type="Gene3D" id="3.30.420.10">
    <property type="entry name" value="Ribonuclease H-like superfamily/Ribonuclease H"/>
    <property type="match status" value="1"/>
</dbReference>
<reference evidence="2 3" key="1">
    <citation type="submission" date="2021-03" db="EMBL/GenBank/DDBJ databases">
        <authorList>
            <person name="Grouzdev D.S."/>
        </authorList>
    </citation>
    <scope>NUCLEOTIDE SEQUENCE [LARGE SCALE GENOMIC DNA]</scope>
    <source>
        <strain evidence="2 3">M50-1</strain>
    </source>
</reference>
<dbReference type="EMBL" id="SIJK02000070">
    <property type="protein sequence ID" value="MBP1468463.1"/>
    <property type="molecule type" value="Genomic_DNA"/>
</dbReference>
<dbReference type="InterPro" id="IPR012337">
    <property type="entry name" value="RNaseH-like_sf"/>
</dbReference>
<dbReference type="Pfam" id="PF13456">
    <property type="entry name" value="RVT_3"/>
    <property type="match status" value="1"/>
</dbReference>
<dbReference type="InterPro" id="IPR002156">
    <property type="entry name" value="RNaseH_domain"/>
</dbReference>
<evidence type="ECO:0000259" key="1">
    <source>
        <dbReference type="Pfam" id="PF13456"/>
    </source>
</evidence>
<evidence type="ECO:0000313" key="3">
    <source>
        <dbReference type="Proteomes" id="UP001193081"/>
    </source>
</evidence>
<dbReference type="SUPFAM" id="SSF53098">
    <property type="entry name" value="Ribonuclease H-like"/>
    <property type="match status" value="1"/>
</dbReference>
<dbReference type="InterPro" id="IPR036397">
    <property type="entry name" value="RNaseH_sf"/>
</dbReference>
<dbReference type="Proteomes" id="UP001193081">
    <property type="component" value="Unassembled WGS sequence"/>
</dbReference>
<evidence type="ECO:0000313" key="2">
    <source>
        <dbReference type="EMBL" id="MBP1468463.1"/>
    </source>
</evidence>
<organism evidence="2 3">
    <name type="scientific">Candidatus Chloroploca mongolica</name>
    <dbReference type="NCBI Taxonomy" id="2528176"/>
    <lineage>
        <taxon>Bacteria</taxon>
        <taxon>Bacillati</taxon>
        <taxon>Chloroflexota</taxon>
        <taxon>Chloroflexia</taxon>
        <taxon>Chloroflexales</taxon>
        <taxon>Chloroflexineae</taxon>
        <taxon>Oscillochloridaceae</taxon>
        <taxon>Candidatus Chloroploca</taxon>
    </lineage>
</organism>
<protein>
    <submittedName>
        <fullName evidence="2">Ribonuclease HI family protein</fullName>
    </submittedName>
</protein>
<name>A0ABS4DGA0_9CHLR</name>
<sequence>MATVKPSLILQVDGTPGHVPTGTVGLGVVVRSPRGEVLRTRCLRAAAASCNAAEYQAVIAGLTLMLRLYPGTPVRCLSDSRLVIDQLTGRAAVREEALRALYVQAQALCQQFGQLELVAIPRELNRLADALAWEALGGRMALIRFQGG</sequence>
<dbReference type="RefSeq" id="WP_135481247.1">
    <property type="nucleotide sequence ID" value="NZ_SIJK02000070.1"/>
</dbReference>
<keyword evidence="3" id="KW-1185">Reference proteome</keyword>